<keyword evidence="4" id="KW-0325">Glycoprotein</keyword>
<dbReference type="AlphaFoldDB" id="A0A803T0Q1"/>
<dbReference type="GeneTree" id="ENSGT00390000006114"/>
<dbReference type="Proteomes" id="UP000001646">
    <property type="component" value="Chromosome 1"/>
</dbReference>
<reference evidence="8" key="3">
    <citation type="submission" date="2025-09" db="UniProtKB">
        <authorList>
            <consortium name="Ensembl"/>
        </authorList>
    </citation>
    <scope>IDENTIFICATION</scope>
</reference>
<keyword evidence="9" id="KW-1185">Reference proteome</keyword>
<feature type="domain" description="FAD dependent oxidoreductase" evidence="7">
    <location>
        <begin position="66"/>
        <end position="139"/>
    </location>
</feature>
<accession>A0A803T0Q1</accession>
<sequence length="159" mass="17944">MFSWRAALLLQGLRPWLRVELRTHCDPSRDLTKEFDKFHQKAKGIFPGSDWTPLPISRDMPPEQADVVIIGGGVVGWSVAYWLKRNEPQSGAIRVVVVEQDLSYAKASTVLSVGGIRQQYSMPENIQMILFSANFLHVIDEYLHVIGQPPVDVQFNPSV</sequence>
<protein>
    <recommendedName>
        <fullName evidence="5">FAD-dependent oxidoreductase domain-containing protein 1</fullName>
        <ecNumber evidence="2">1.4.3.2</ecNumber>
    </recommendedName>
</protein>
<reference evidence="8 9" key="1">
    <citation type="submission" date="2009-12" db="EMBL/GenBank/DDBJ databases">
        <title>The Genome Sequence of Anolis carolinensis (Green Anole Lizard).</title>
        <authorList>
            <consortium name="The Genome Sequencing Platform"/>
            <person name="Di Palma F."/>
            <person name="Alfoldi J."/>
            <person name="Heiman D."/>
            <person name="Young S."/>
            <person name="Grabherr M."/>
            <person name="Johnson J."/>
            <person name="Lander E.S."/>
            <person name="Lindblad-Toh K."/>
        </authorList>
    </citation>
    <scope>NUCLEOTIDE SEQUENCE [LARGE SCALE GENOMIC DNA]</scope>
    <source>
        <strain evidence="8 9">JBL SC #1</strain>
    </source>
</reference>
<evidence type="ECO:0000256" key="1">
    <source>
        <dbReference type="ARBA" id="ARBA00005465"/>
    </source>
</evidence>
<dbReference type="EC" id="1.4.3.2" evidence="2"/>
<dbReference type="SUPFAM" id="SSF51905">
    <property type="entry name" value="FAD/NAD(P)-binding domain"/>
    <property type="match status" value="1"/>
</dbReference>
<dbReference type="Gene3D" id="3.50.50.60">
    <property type="entry name" value="FAD/NAD(P)-binding domain"/>
    <property type="match status" value="1"/>
</dbReference>
<dbReference type="PANTHER" id="PTHR13847">
    <property type="entry name" value="SARCOSINE DEHYDROGENASE-RELATED"/>
    <property type="match status" value="1"/>
</dbReference>
<evidence type="ECO:0000256" key="2">
    <source>
        <dbReference type="ARBA" id="ARBA00012806"/>
    </source>
</evidence>
<evidence type="ECO:0000256" key="3">
    <source>
        <dbReference type="ARBA" id="ARBA00023002"/>
    </source>
</evidence>
<dbReference type="GO" id="GO:0001716">
    <property type="term" value="F:L-amino-acid oxidase activity"/>
    <property type="evidence" value="ECO:0007669"/>
    <property type="project" value="UniProtKB-EC"/>
</dbReference>
<proteinExistence type="inferred from homology"/>
<evidence type="ECO:0000259" key="7">
    <source>
        <dbReference type="Pfam" id="PF01266"/>
    </source>
</evidence>
<dbReference type="Ensembl" id="ENSACAT00000054423.1">
    <property type="protein sequence ID" value="ENSACAP00000028791.1"/>
    <property type="gene ID" value="ENSACAG00000044429.1"/>
</dbReference>
<dbReference type="InParanoid" id="A0A803T0Q1"/>
<comment type="similarity">
    <text evidence="1">Belongs to the flavin monoamine oxidase family. FIG1 subfamily.</text>
</comment>
<evidence type="ECO:0000256" key="4">
    <source>
        <dbReference type="ARBA" id="ARBA00023180"/>
    </source>
</evidence>
<comment type="function">
    <text evidence="6">Required for the assembly of the mitochondrial membrane respiratory chain NADH dehydrogenase (Complex I). Involved in mid-late stages of complex I assembly.</text>
</comment>
<name>A0A803T0Q1_ANOCA</name>
<dbReference type="InterPro" id="IPR006076">
    <property type="entry name" value="FAD-dep_OxRdtase"/>
</dbReference>
<evidence type="ECO:0000313" key="8">
    <source>
        <dbReference type="Ensembl" id="ENSACAP00000028791.1"/>
    </source>
</evidence>
<dbReference type="Pfam" id="PF01266">
    <property type="entry name" value="DAO"/>
    <property type="match status" value="1"/>
</dbReference>
<evidence type="ECO:0000256" key="6">
    <source>
        <dbReference type="ARBA" id="ARBA00046185"/>
    </source>
</evidence>
<organism evidence="8 9">
    <name type="scientific">Anolis carolinensis</name>
    <name type="common">Green anole</name>
    <name type="synonym">American chameleon</name>
    <dbReference type="NCBI Taxonomy" id="28377"/>
    <lineage>
        <taxon>Eukaryota</taxon>
        <taxon>Metazoa</taxon>
        <taxon>Chordata</taxon>
        <taxon>Craniata</taxon>
        <taxon>Vertebrata</taxon>
        <taxon>Euteleostomi</taxon>
        <taxon>Lepidosauria</taxon>
        <taxon>Squamata</taxon>
        <taxon>Bifurcata</taxon>
        <taxon>Unidentata</taxon>
        <taxon>Episquamata</taxon>
        <taxon>Toxicofera</taxon>
        <taxon>Iguania</taxon>
        <taxon>Dactyloidae</taxon>
        <taxon>Anolis</taxon>
    </lineage>
</organism>
<reference evidence="8" key="2">
    <citation type="submission" date="2025-08" db="UniProtKB">
        <authorList>
            <consortium name="Ensembl"/>
        </authorList>
    </citation>
    <scope>IDENTIFICATION</scope>
</reference>
<evidence type="ECO:0000256" key="5">
    <source>
        <dbReference type="ARBA" id="ARBA00039785"/>
    </source>
</evidence>
<keyword evidence="3" id="KW-0560">Oxidoreductase</keyword>
<evidence type="ECO:0000313" key="9">
    <source>
        <dbReference type="Proteomes" id="UP000001646"/>
    </source>
</evidence>
<dbReference type="InterPro" id="IPR036188">
    <property type="entry name" value="FAD/NAD-bd_sf"/>
</dbReference>
<dbReference type="PANTHER" id="PTHR13847:SF287">
    <property type="entry name" value="FAD-DEPENDENT OXIDOREDUCTASE DOMAIN-CONTAINING PROTEIN 1"/>
    <property type="match status" value="1"/>
</dbReference>